<comment type="caution">
    <text evidence="2">The sequence shown here is derived from an EMBL/GenBank/DDBJ whole genome shotgun (WGS) entry which is preliminary data.</text>
</comment>
<dbReference type="EMBL" id="JRTT01000136">
    <property type="protein sequence ID" value="KHD72871.1"/>
    <property type="molecule type" value="Genomic_DNA"/>
</dbReference>
<keyword evidence="1" id="KW-1133">Transmembrane helix</keyword>
<keyword evidence="1" id="KW-0812">Transmembrane</keyword>
<sequence>MDESARERLMEAPMLHRPPARGAGRCRRASDDAGFTMVETIASIAVVMVIMMALTQYFTNAMRINRQQGDRQIAVQLADSAMERVRALKVAAILTGRDKNSVQEQEQTPVPEVAAMMTSGFNDIAYDDEAPAGAGATAVLPTTPLPVTVNGLTYQQHFYIDTCERRTGTAEECSGKATGRSGYVAMYRVIVAVTWPNNRCKAGTCAFVTSTLIGSKSDEPLFNVGSASGPLDIVDPATTVYNDTGVAITFTPQYSGGTAPLTWTATDLPAGLSINRSTGTVSGTPTAAAGTSYPTIITAADASDQQDYIRFTWRLTTSPTMADPAAVYATADAPVNQKILVTNGAAPFTWSFTGLPPGVAQDTATETAATTSLTGTPTAVGTWNVGVVVTDNSGVRFTRTWAWSTALTLNFTAPTNSRVNTAITAVTPTVTGGTTPYKTYTAVGLPAGLTINSTTGTISGTPTAKTSTTGATVTITVTDSASVSASKIVTWKVA</sequence>
<protein>
    <recommendedName>
        <fullName evidence="4">Prepilin-type N-terminal cleavage/methylation domain-containing protein</fullName>
    </recommendedName>
</protein>
<dbReference type="Proteomes" id="UP000054537">
    <property type="component" value="Unassembled WGS sequence"/>
</dbReference>
<feature type="transmembrane region" description="Helical" evidence="1">
    <location>
        <begin position="35"/>
        <end position="58"/>
    </location>
</feature>
<dbReference type="GO" id="GO:0016020">
    <property type="term" value="C:membrane"/>
    <property type="evidence" value="ECO:0007669"/>
    <property type="project" value="InterPro"/>
</dbReference>
<evidence type="ECO:0000256" key="1">
    <source>
        <dbReference type="SAM" id="Phobius"/>
    </source>
</evidence>
<evidence type="ECO:0000313" key="2">
    <source>
        <dbReference type="EMBL" id="KHD72871.1"/>
    </source>
</evidence>
<evidence type="ECO:0008006" key="4">
    <source>
        <dbReference type="Google" id="ProtNLM"/>
    </source>
</evidence>
<dbReference type="Pfam" id="PF05345">
    <property type="entry name" value="He_PIG"/>
    <property type="match status" value="2"/>
</dbReference>
<dbReference type="AlphaFoldDB" id="A0A0A6UBN4"/>
<gene>
    <name evidence="2" type="ORF">MB27_37835</name>
</gene>
<name>A0A0A6UBN4_ACTUT</name>
<dbReference type="InterPro" id="IPR015919">
    <property type="entry name" value="Cadherin-like_sf"/>
</dbReference>
<dbReference type="STRING" id="1869.MB27_37835"/>
<evidence type="ECO:0000313" key="3">
    <source>
        <dbReference type="Proteomes" id="UP000054537"/>
    </source>
</evidence>
<keyword evidence="3" id="KW-1185">Reference proteome</keyword>
<organism evidence="2 3">
    <name type="scientific">Actinoplanes utahensis</name>
    <dbReference type="NCBI Taxonomy" id="1869"/>
    <lineage>
        <taxon>Bacteria</taxon>
        <taxon>Bacillati</taxon>
        <taxon>Actinomycetota</taxon>
        <taxon>Actinomycetes</taxon>
        <taxon>Micromonosporales</taxon>
        <taxon>Micromonosporaceae</taxon>
        <taxon>Actinoplanes</taxon>
    </lineage>
</organism>
<reference evidence="2 3" key="1">
    <citation type="submission" date="2014-10" db="EMBL/GenBank/DDBJ databases">
        <title>Draft genome sequence of Actinoplanes utahensis NRRL 12052.</title>
        <authorList>
            <person name="Velasco-Bucheli B."/>
            <person name="del Cerro C."/>
            <person name="Hormigo D."/>
            <person name="Garcia J.L."/>
            <person name="Acebal C."/>
            <person name="Arroyo M."/>
            <person name="de la Mata I."/>
        </authorList>
    </citation>
    <scope>NUCLEOTIDE SEQUENCE [LARGE SCALE GENOMIC DNA]</scope>
    <source>
        <strain evidence="2 3">NRRL 12052</strain>
    </source>
</reference>
<dbReference type="GO" id="GO:0005975">
    <property type="term" value="P:carbohydrate metabolic process"/>
    <property type="evidence" value="ECO:0007669"/>
    <property type="project" value="UniProtKB-ARBA"/>
</dbReference>
<dbReference type="Gene3D" id="2.60.40.10">
    <property type="entry name" value="Immunoglobulins"/>
    <property type="match status" value="3"/>
</dbReference>
<keyword evidence="1" id="KW-0472">Membrane</keyword>
<dbReference type="GO" id="GO:0005509">
    <property type="term" value="F:calcium ion binding"/>
    <property type="evidence" value="ECO:0007669"/>
    <property type="project" value="InterPro"/>
</dbReference>
<proteinExistence type="predicted"/>
<dbReference type="SUPFAM" id="SSF49313">
    <property type="entry name" value="Cadherin-like"/>
    <property type="match status" value="2"/>
</dbReference>
<dbReference type="eggNOG" id="COG5604">
    <property type="taxonomic scope" value="Bacteria"/>
</dbReference>
<dbReference type="InterPro" id="IPR013783">
    <property type="entry name" value="Ig-like_fold"/>
</dbReference>
<accession>A0A0A6UBN4</accession>